<evidence type="ECO:0000313" key="11">
    <source>
        <dbReference type="EMBL" id="TQR04046.1"/>
    </source>
</evidence>
<dbReference type="InterPro" id="IPR003811">
    <property type="entry name" value="G3P_acylTferase_PlsY"/>
</dbReference>
<keyword evidence="2 10" id="KW-0444">Lipid biosynthesis</keyword>
<dbReference type="PANTHER" id="PTHR30309">
    <property type="entry name" value="INNER MEMBRANE PROTEIN YGIH"/>
    <property type="match status" value="1"/>
</dbReference>
<proteinExistence type="inferred from homology"/>
<dbReference type="HAMAP" id="MF_01043">
    <property type="entry name" value="PlsY"/>
    <property type="match status" value="1"/>
</dbReference>
<feature type="transmembrane region" description="Helical" evidence="10">
    <location>
        <begin position="166"/>
        <end position="181"/>
    </location>
</feature>
<keyword evidence="4 10" id="KW-0812">Transmembrane</keyword>
<comment type="function">
    <text evidence="10">Catalyzes the transfer of an acyl group from acyl-phosphate (acyl-PO(4)) to glycerol-3-phosphate (G3P) to form lysophosphatidic acid (LPA). This enzyme utilizes acyl-phosphate as fatty acyl donor, but not acyl-CoA or acyl-ACP.</text>
</comment>
<comment type="similarity">
    <text evidence="10">Belongs to the PlsY family.</text>
</comment>
<feature type="transmembrane region" description="Helical" evidence="10">
    <location>
        <begin position="140"/>
        <end position="160"/>
    </location>
</feature>
<accession>A0A544SFS9</accession>
<evidence type="ECO:0000256" key="8">
    <source>
        <dbReference type="ARBA" id="ARBA00023209"/>
    </source>
</evidence>
<comment type="subcellular location">
    <subcellularLocation>
        <location evidence="10">Cell membrane</location>
        <topology evidence="10">Multi-pass membrane protein</topology>
    </subcellularLocation>
</comment>
<comment type="pathway">
    <text evidence="10">Lipid metabolism; phospholipid metabolism.</text>
</comment>
<dbReference type="NCBIfam" id="TIGR00023">
    <property type="entry name" value="glycerol-3-phosphate 1-O-acyltransferase PlsY"/>
    <property type="match status" value="1"/>
</dbReference>
<dbReference type="UniPathway" id="UPA00085"/>
<organism evidence="11 12">
    <name type="scientific">Psychrobacillus soli</name>
    <dbReference type="NCBI Taxonomy" id="1543965"/>
    <lineage>
        <taxon>Bacteria</taxon>
        <taxon>Bacillati</taxon>
        <taxon>Bacillota</taxon>
        <taxon>Bacilli</taxon>
        <taxon>Bacillales</taxon>
        <taxon>Bacillaceae</taxon>
        <taxon>Psychrobacillus</taxon>
    </lineage>
</organism>
<dbReference type="GO" id="GO:0008654">
    <property type="term" value="P:phospholipid biosynthetic process"/>
    <property type="evidence" value="ECO:0007669"/>
    <property type="project" value="UniProtKB-UniRule"/>
</dbReference>
<dbReference type="GO" id="GO:0005886">
    <property type="term" value="C:plasma membrane"/>
    <property type="evidence" value="ECO:0007669"/>
    <property type="project" value="UniProtKB-SubCell"/>
</dbReference>
<dbReference type="SMART" id="SM01207">
    <property type="entry name" value="G3P_acyltransf"/>
    <property type="match status" value="1"/>
</dbReference>
<dbReference type="GO" id="GO:0043772">
    <property type="term" value="F:acyl-phosphate glycerol-3-phosphate acyltransferase activity"/>
    <property type="evidence" value="ECO:0007669"/>
    <property type="project" value="UniProtKB-UniRule"/>
</dbReference>
<reference evidence="11 12" key="1">
    <citation type="submission" date="2019-05" db="EMBL/GenBank/DDBJ databases">
        <title>Psychrobacillus vulpis sp. nov., a new species isolated from feces of a red fox that inhabits in The Tablas de Daimiel Natural Park, Albacete, Spain.</title>
        <authorList>
            <person name="Rodriguez M."/>
            <person name="Reina J.C."/>
            <person name="Bejar V."/>
            <person name="Llamas I."/>
        </authorList>
    </citation>
    <scope>NUCLEOTIDE SEQUENCE [LARGE SCALE GENOMIC DNA]</scope>
    <source>
        <strain evidence="11 12">NHI-2</strain>
    </source>
</reference>
<evidence type="ECO:0000256" key="6">
    <source>
        <dbReference type="ARBA" id="ARBA00023098"/>
    </source>
</evidence>
<keyword evidence="5 10" id="KW-1133">Transmembrane helix</keyword>
<keyword evidence="8 10" id="KW-0594">Phospholipid biosynthesis</keyword>
<comment type="caution">
    <text evidence="10">Lacks conserved residue(s) required for the propagation of feature annotation.</text>
</comment>
<gene>
    <name evidence="10 11" type="primary">plsY</name>
    <name evidence="11" type="ORF">FG383_20660</name>
</gene>
<evidence type="ECO:0000256" key="2">
    <source>
        <dbReference type="ARBA" id="ARBA00022516"/>
    </source>
</evidence>
<dbReference type="OrthoDB" id="9777124at2"/>
<evidence type="ECO:0000256" key="4">
    <source>
        <dbReference type="ARBA" id="ARBA00022692"/>
    </source>
</evidence>
<comment type="catalytic activity">
    <reaction evidence="10">
        <text>an acyl phosphate + sn-glycerol 3-phosphate = a 1-acyl-sn-glycero-3-phosphate + phosphate</text>
        <dbReference type="Rhea" id="RHEA:34075"/>
        <dbReference type="ChEBI" id="CHEBI:43474"/>
        <dbReference type="ChEBI" id="CHEBI:57597"/>
        <dbReference type="ChEBI" id="CHEBI:57970"/>
        <dbReference type="ChEBI" id="CHEBI:59918"/>
        <dbReference type="EC" id="2.3.1.275"/>
    </reaction>
</comment>
<dbReference type="Proteomes" id="UP000318937">
    <property type="component" value="Unassembled WGS sequence"/>
</dbReference>
<evidence type="ECO:0000313" key="12">
    <source>
        <dbReference type="Proteomes" id="UP000318937"/>
    </source>
</evidence>
<dbReference type="PANTHER" id="PTHR30309:SF0">
    <property type="entry name" value="GLYCEROL-3-PHOSPHATE ACYLTRANSFERASE-RELATED"/>
    <property type="match status" value="1"/>
</dbReference>
<keyword evidence="1 10" id="KW-1003">Cell membrane</keyword>
<comment type="subunit">
    <text evidence="10">Probably interacts with PlsX.</text>
</comment>
<dbReference type="EMBL" id="VDGG01000089">
    <property type="protein sequence ID" value="TQR04046.1"/>
    <property type="molecule type" value="Genomic_DNA"/>
</dbReference>
<protein>
    <recommendedName>
        <fullName evidence="10">Glycerol-3-phosphate acyltransferase</fullName>
    </recommendedName>
    <alternativeName>
        <fullName evidence="10">Acyl-PO4 G3P acyltransferase</fullName>
    </alternativeName>
    <alternativeName>
        <fullName evidence="10">Acyl-phosphate--glycerol-3-phosphate acyltransferase</fullName>
    </alternativeName>
    <alternativeName>
        <fullName evidence="10">G3P acyltransferase</fullName>
        <shortName evidence="10">GPAT</shortName>
        <ecNumber evidence="10">2.3.1.275</ecNumber>
    </alternativeName>
    <alternativeName>
        <fullName evidence="10">Lysophosphatidic acid synthase</fullName>
        <shortName evidence="10">LPA synthase</shortName>
    </alternativeName>
</protein>
<feature type="transmembrane region" description="Helical" evidence="10">
    <location>
        <begin position="112"/>
        <end position="133"/>
    </location>
</feature>
<evidence type="ECO:0000256" key="1">
    <source>
        <dbReference type="ARBA" id="ARBA00022475"/>
    </source>
</evidence>
<keyword evidence="7 10" id="KW-0472">Membrane</keyword>
<evidence type="ECO:0000256" key="7">
    <source>
        <dbReference type="ARBA" id="ARBA00023136"/>
    </source>
</evidence>
<keyword evidence="3 10" id="KW-0808">Transferase</keyword>
<evidence type="ECO:0000256" key="9">
    <source>
        <dbReference type="ARBA" id="ARBA00023264"/>
    </source>
</evidence>
<evidence type="ECO:0000256" key="10">
    <source>
        <dbReference type="HAMAP-Rule" id="MF_01043"/>
    </source>
</evidence>
<keyword evidence="6 10" id="KW-0443">Lipid metabolism</keyword>
<keyword evidence="11" id="KW-0012">Acyltransferase</keyword>
<dbReference type="AlphaFoldDB" id="A0A544SFS9"/>
<dbReference type="EC" id="2.3.1.275" evidence="10"/>
<dbReference type="RefSeq" id="WP_142609546.1">
    <property type="nucleotide sequence ID" value="NZ_VDGG01000089.1"/>
</dbReference>
<evidence type="ECO:0000256" key="3">
    <source>
        <dbReference type="ARBA" id="ARBA00022679"/>
    </source>
</evidence>
<evidence type="ECO:0000256" key="5">
    <source>
        <dbReference type="ARBA" id="ARBA00022989"/>
    </source>
</evidence>
<name>A0A544SFS9_9BACI</name>
<keyword evidence="12" id="KW-1185">Reference proteome</keyword>
<sequence length="201" mass="22206">MTIIILLLLAYIIGSIPSGLWIGKLFYNTDIREHGSGNLGGTNTFRTLGKKAGLVVTIMDILKGTAATLLGYLAIFESTSVHPLILGIIAVIGHMFPVFAKFKGGKAVATSGGILLAYNWPLFVLLVLGFFIILKITKMVSLTSMILAIIALIYSIVYYFTVEKDWPLIAMLVLIAVFIFYRHRTNIERIKNGTEPKVKWI</sequence>
<comment type="caution">
    <text evidence="11">The sequence shown here is derived from an EMBL/GenBank/DDBJ whole genome shotgun (WGS) entry which is preliminary data.</text>
</comment>
<dbReference type="Pfam" id="PF02660">
    <property type="entry name" value="G3P_acyltransf"/>
    <property type="match status" value="1"/>
</dbReference>
<keyword evidence="9 10" id="KW-1208">Phospholipid metabolism</keyword>